<feature type="domain" description="Ketoreductase" evidence="4">
    <location>
        <begin position="6"/>
        <end position="182"/>
    </location>
</feature>
<dbReference type="PRINTS" id="PR00081">
    <property type="entry name" value="GDHRDH"/>
</dbReference>
<dbReference type="RefSeq" id="WP_283369630.1">
    <property type="nucleotide sequence ID" value="NZ_JASHID010000005.1"/>
</dbReference>
<evidence type="ECO:0000256" key="1">
    <source>
        <dbReference type="ARBA" id="ARBA00006484"/>
    </source>
</evidence>
<comment type="similarity">
    <text evidence="1 3">Belongs to the short-chain dehydrogenases/reductases (SDR) family.</text>
</comment>
<comment type="caution">
    <text evidence="5">The sequence shown here is derived from an EMBL/GenBank/DDBJ whole genome shotgun (WGS) entry which is preliminary data.</text>
</comment>
<dbReference type="PRINTS" id="PR00080">
    <property type="entry name" value="SDRFAMILY"/>
</dbReference>
<dbReference type="PROSITE" id="PS00061">
    <property type="entry name" value="ADH_SHORT"/>
    <property type="match status" value="1"/>
</dbReference>
<dbReference type="InterPro" id="IPR002347">
    <property type="entry name" value="SDR_fam"/>
</dbReference>
<gene>
    <name evidence="5" type="ORF">QM480_08865</name>
</gene>
<dbReference type="PANTHER" id="PTHR44196">
    <property type="entry name" value="DEHYDROGENASE/REDUCTASE SDR FAMILY MEMBER 7B"/>
    <property type="match status" value="1"/>
</dbReference>
<dbReference type="EMBL" id="JASHID010000005">
    <property type="protein sequence ID" value="MDI9864435.1"/>
    <property type="molecule type" value="Genomic_DNA"/>
</dbReference>
<name>A0ABT6YLH9_9BACT</name>
<sequence>MKTTENTILITGGGSGIGLAFAKKLAQEGNQIILVGRTESKLIEASTQIPNAQYIVADLTKASDVEVLTTKVKSDFPTLNLLINNAGTAYAYSLLHENSKAVDKASIEFETNFLSVIRLTEALLPVLEQNTNAAIVNVSSLVSFIPSVSLPTYSASKAALHSYTQVLRAELQNKGIQVYEVMPPLVNTELSHEIGGADNGIPPEVVAEDLLQAFTEEQFEVRVGLTNSLYQLYLQSPEQAFAALNSSL</sequence>
<evidence type="ECO:0000256" key="3">
    <source>
        <dbReference type="RuleBase" id="RU000363"/>
    </source>
</evidence>
<evidence type="ECO:0000256" key="2">
    <source>
        <dbReference type="ARBA" id="ARBA00023002"/>
    </source>
</evidence>
<keyword evidence="2" id="KW-0560">Oxidoreductase</keyword>
<dbReference type="InterPro" id="IPR036291">
    <property type="entry name" value="NAD(P)-bd_dom_sf"/>
</dbReference>
<reference evidence="5 6" key="1">
    <citation type="submission" date="2023-05" db="EMBL/GenBank/DDBJ databases">
        <title>Novel species of genus Flectobacillus isolated from stream in China.</title>
        <authorList>
            <person name="Lu H."/>
        </authorList>
    </citation>
    <scope>NUCLEOTIDE SEQUENCE [LARGE SCALE GENOMIC DNA]</scope>
    <source>
        <strain evidence="5 6">DC10W</strain>
    </source>
</reference>
<dbReference type="Proteomes" id="UP001236569">
    <property type="component" value="Unassembled WGS sequence"/>
</dbReference>
<evidence type="ECO:0000313" key="5">
    <source>
        <dbReference type="EMBL" id="MDI9864435.1"/>
    </source>
</evidence>
<evidence type="ECO:0000259" key="4">
    <source>
        <dbReference type="SMART" id="SM00822"/>
    </source>
</evidence>
<organism evidence="5 6">
    <name type="scientific">Flectobacillus longus</name>
    <dbReference type="NCBI Taxonomy" id="2984207"/>
    <lineage>
        <taxon>Bacteria</taxon>
        <taxon>Pseudomonadati</taxon>
        <taxon>Bacteroidota</taxon>
        <taxon>Cytophagia</taxon>
        <taxon>Cytophagales</taxon>
        <taxon>Flectobacillaceae</taxon>
        <taxon>Flectobacillus</taxon>
    </lineage>
</organism>
<dbReference type="SMART" id="SM00822">
    <property type="entry name" value="PKS_KR"/>
    <property type="match status" value="1"/>
</dbReference>
<proteinExistence type="inferred from homology"/>
<accession>A0ABT6YLH9</accession>
<evidence type="ECO:0000313" key="6">
    <source>
        <dbReference type="Proteomes" id="UP001236569"/>
    </source>
</evidence>
<dbReference type="PANTHER" id="PTHR44196:SF1">
    <property type="entry name" value="DEHYDROGENASE_REDUCTASE SDR FAMILY MEMBER 7B"/>
    <property type="match status" value="1"/>
</dbReference>
<dbReference type="SUPFAM" id="SSF51735">
    <property type="entry name" value="NAD(P)-binding Rossmann-fold domains"/>
    <property type="match status" value="1"/>
</dbReference>
<protein>
    <submittedName>
        <fullName evidence="5">SDR family NAD(P)-dependent oxidoreductase</fullName>
    </submittedName>
</protein>
<dbReference type="Gene3D" id="3.40.50.720">
    <property type="entry name" value="NAD(P)-binding Rossmann-like Domain"/>
    <property type="match status" value="1"/>
</dbReference>
<dbReference type="Pfam" id="PF00106">
    <property type="entry name" value="adh_short"/>
    <property type="match status" value="1"/>
</dbReference>
<keyword evidence="6" id="KW-1185">Reference proteome</keyword>
<dbReference type="InterPro" id="IPR057326">
    <property type="entry name" value="KR_dom"/>
</dbReference>
<dbReference type="InterPro" id="IPR020904">
    <property type="entry name" value="Sc_DH/Rdtase_CS"/>
</dbReference>